<name>A0AA38MC45_9CUCU</name>
<keyword evidence="2" id="KW-0472">Membrane</keyword>
<sequence>MGEGSSVGVFFMALTLFAEFGAVWCCEASSWHRSRPELARARPTRRAGAPRRASGRHPRAERVRECGADRASPSIVVFADAQRFGTASAVDATLGACL</sequence>
<evidence type="ECO:0000256" key="2">
    <source>
        <dbReference type="SAM" id="Phobius"/>
    </source>
</evidence>
<proteinExistence type="predicted"/>
<organism evidence="3 4">
    <name type="scientific">Zophobas morio</name>
    <dbReference type="NCBI Taxonomy" id="2755281"/>
    <lineage>
        <taxon>Eukaryota</taxon>
        <taxon>Metazoa</taxon>
        <taxon>Ecdysozoa</taxon>
        <taxon>Arthropoda</taxon>
        <taxon>Hexapoda</taxon>
        <taxon>Insecta</taxon>
        <taxon>Pterygota</taxon>
        <taxon>Neoptera</taxon>
        <taxon>Endopterygota</taxon>
        <taxon>Coleoptera</taxon>
        <taxon>Polyphaga</taxon>
        <taxon>Cucujiformia</taxon>
        <taxon>Tenebrionidae</taxon>
        <taxon>Zophobas</taxon>
    </lineage>
</organism>
<protein>
    <submittedName>
        <fullName evidence="3">Uncharacterized protein</fullName>
    </submittedName>
</protein>
<evidence type="ECO:0000313" key="4">
    <source>
        <dbReference type="Proteomes" id="UP001168821"/>
    </source>
</evidence>
<gene>
    <name evidence="3" type="ORF">Zmor_016934</name>
</gene>
<accession>A0AA38MC45</accession>
<keyword evidence="4" id="KW-1185">Reference proteome</keyword>
<keyword evidence="2" id="KW-1133">Transmembrane helix</keyword>
<evidence type="ECO:0000256" key="1">
    <source>
        <dbReference type="SAM" id="MobiDB-lite"/>
    </source>
</evidence>
<dbReference type="Proteomes" id="UP001168821">
    <property type="component" value="Unassembled WGS sequence"/>
</dbReference>
<feature type="region of interest" description="Disordered" evidence="1">
    <location>
        <begin position="36"/>
        <end position="64"/>
    </location>
</feature>
<evidence type="ECO:0000313" key="3">
    <source>
        <dbReference type="EMBL" id="KAJ3650856.1"/>
    </source>
</evidence>
<keyword evidence="2" id="KW-0812">Transmembrane</keyword>
<dbReference type="AlphaFoldDB" id="A0AA38MC45"/>
<comment type="caution">
    <text evidence="3">The sequence shown here is derived from an EMBL/GenBank/DDBJ whole genome shotgun (WGS) entry which is preliminary data.</text>
</comment>
<dbReference type="EMBL" id="JALNTZ010000005">
    <property type="protein sequence ID" value="KAJ3650856.1"/>
    <property type="molecule type" value="Genomic_DNA"/>
</dbReference>
<feature type="compositionally biased region" description="Basic residues" evidence="1">
    <location>
        <begin position="42"/>
        <end position="57"/>
    </location>
</feature>
<reference evidence="3" key="1">
    <citation type="journal article" date="2023" name="G3 (Bethesda)">
        <title>Whole genome assemblies of Zophobas morio and Tenebrio molitor.</title>
        <authorList>
            <person name="Kaur S."/>
            <person name="Stinson S.A."/>
            <person name="diCenzo G.C."/>
        </authorList>
    </citation>
    <scope>NUCLEOTIDE SEQUENCE</scope>
    <source>
        <strain evidence="3">QUZm001</strain>
    </source>
</reference>
<feature type="transmembrane region" description="Helical" evidence="2">
    <location>
        <begin position="6"/>
        <end position="26"/>
    </location>
</feature>